<evidence type="ECO:0000259" key="2">
    <source>
        <dbReference type="PROSITE" id="PS50994"/>
    </source>
</evidence>
<accession>A0ABP1RGR2</accession>
<sequence length="1722" mass="196874">MDRLKSSRRTARQRSTRMVNMITAALQEDEPDMTEIRANLEYLSEVQILLDELVVKIADMLLDEGAAEDVQDREEEEASSYKLKYLTVKKKVEKVDNASSPTPSVYNSAVSEDTRQRTCKLPKIELRKFTGELRDWLGFWSYFQSIDEDESLNSTDKFHYLQQAMVVNTEAYELVSGYPHTAANYPKAVEALKRRYGNEDLLLQVYIRELLTLVISNVNAKEKIPLEQLYLKLESHLRALKSLNLEEADPASWLFPLVESSLPDDILLAFQRSQFSSRDGNDDDPPKSRLELMMEFLNQEVEIRQKINLAKNAFQENTRTNIDSNSNQKSNKKTTPTLAGFHVGESRSCVFCGKGHNSQECFAAQGWPLAKKKAHLKEGKRCYQCFGDKHMSKNCKFHVKCCVCALKHYTIMCPELDDKKAKDSSKTEEKEVTMDAVNEAFAGMSSHVCSSRVALNTLMITLVNGTKTKTVRAFIDSGSQRTYILQKTAQELELEPLSKEVVTHTVFGGGQTPAVTQTKFNVILKRLGGNYSCEVTVRDQVKICGGIARISRKRRELFQQLKQNHIYVTDVGEDCPPIELLIGADLYGRLLTGNIITLDSGITAIETKLGWTLCGELEGQFEEKHPVTIAMSLSVNELSVTQLWDLDVIGIRDTTDVKTEEERAQEAKLELFKSIARTEDGRYAVALPWKEGHPPLPSNREVALKRLHNAVKKLNLNGMLSLYGKIFRDWEDEKFIERVTKVDSGKIHYLPHRPVLKPESLTTPVRPVFDASCFVGKHPSLNQCLEKGANYVQLIPDVLLRFREKQVGFISDIRKAFQMVEVKIEDRDCMRFLWFENGDSRQLVEYRHTRVMFGATCSPFILGAVLEYHLTQVCDDKSTAMKLLDSLYVDNCVASVDTVEEYEEFKRKSIHMLEDAKMELRMWMSNKDVEDSSIIVPVLGLNWDRREDTLSVDIPKYNIDKGITKRVVLSVIHSIFDPIGFTVPALIPMKKILQQAWIQKMKWDDPLPEENAAEFEKWCSEMPILEKIKIPRISTAGVSDQSKWSLHVFCDASKDAYAAVVYIRAEKENDVSVQLLAAKSRVTPVKVLGIPRLELLGCLVGARLAAAVKKAMKLDGVQEFCWTDSSTALTWIHRDDSWATFVGNRVAEINRLTKGEDWRHVPGTSNPADLPSRGCSPSKLVLSEWWEGPSWLLLDEEKWPKSTQDIDEVVVAAEKRKTAIVPVTAMHAQEWVNNSNSYSRNVRVMALVMKFCDKVRKKPTSTGVPRLDELKRAETQLIKQIQTEAFPEPEKIKGIQVIADEFGILRVRTRIVYREDLVDFKYPVVLPSKHQLVEKLIMEMHRNYCHAGVGFLLCRLREHYWILQARRAVKNVISKCYRCRRYAARAPVTEMAPLPETRIKDVDVFQIVGVDLAGPLHLKNGNKCWIVIYTCAVYRAVQLDVVTSLSTKAFIRSLKEFVWKHGRPEIMYSDNGTNFRGANNMFAGLDWNAIQREDQVSRINWRFNPPSAAWWGGWWERLIRSVKDMLRRMLGKATITKTELQNLLLTVEEVMSGRPLTYLSEDAEELQPLTPSMFMRTSTSFKFPELEATEGDKLRMRYKCVTTLKDELKQRFRREYLSQLVNKPKGKPTRPLQVGEIVIVENENRKRMDWPLGRILELIPGKDGVQRVAKVKTQDGVLIRPVQRLFPMEVDQQDESERPLVKVLKTRSGREVKVPIRFNNNV</sequence>
<dbReference type="Pfam" id="PF18701">
    <property type="entry name" value="DUF5641"/>
    <property type="match status" value="1"/>
</dbReference>
<dbReference type="Gene3D" id="3.30.420.10">
    <property type="entry name" value="Ribonuclease H-like superfamily/Ribonuclease H"/>
    <property type="match status" value="1"/>
</dbReference>
<dbReference type="Gene3D" id="2.40.70.10">
    <property type="entry name" value="Acid Proteases"/>
    <property type="match status" value="1"/>
</dbReference>
<dbReference type="InterPro" id="IPR040676">
    <property type="entry name" value="DUF5641"/>
</dbReference>
<feature type="region of interest" description="Disordered" evidence="1">
    <location>
        <begin position="318"/>
        <end position="337"/>
    </location>
</feature>
<dbReference type="SUPFAM" id="SSF56672">
    <property type="entry name" value="DNA/RNA polymerases"/>
    <property type="match status" value="1"/>
</dbReference>
<dbReference type="InterPro" id="IPR041588">
    <property type="entry name" value="Integrase_H2C2"/>
</dbReference>
<proteinExistence type="predicted"/>
<reference evidence="3 4" key="1">
    <citation type="submission" date="2024-08" db="EMBL/GenBank/DDBJ databases">
        <authorList>
            <person name="Cucini C."/>
            <person name="Frati F."/>
        </authorList>
    </citation>
    <scope>NUCLEOTIDE SEQUENCE [LARGE SCALE GENOMIC DNA]</scope>
</reference>
<dbReference type="InterPro" id="IPR001584">
    <property type="entry name" value="Integrase_cat-core"/>
</dbReference>
<dbReference type="InterPro" id="IPR021109">
    <property type="entry name" value="Peptidase_aspartic_dom_sf"/>
</dbReference>
<dbReference type="SUPFAM" id="SSF53098">
    <property type="entry name" value="Ribonuclease H-like"/>
    <property type="match status" value="1"/>
</dbReference>
<dbReference type="EMBL" id="CAXLJM020000072">
    <property type="protein sequence ID" value="CAL8127798.1"/>
    <property type="molecule type" value="Genomic_DNA"/>
</dbReference>
<dbReference type="InterPro" id="IPR012337">
    <property type="entry name" value="RNaseH-like_sf"/>
</dbReference>
<dbReference type="Proteomes" id="UP001642540">
    <property type="component" value="Unassembled WGS sequence"/>
</dbReference>
<protein>
    <recommendedName>
        <fullName evidence="2">Integrase catalytic domain-containing protein</fullName>
    </recommendedName>
</protein>
<organism evidence="3 4">
    <name type="scientific">Orchesella dallaii</name>
    <dbReference type="NCBI Taxonomy" id="48710"/>
    <lineage>
        <taxon>Eukaryota</taxon>
        <taxon>Metazoa</taxon>
        <taxon>Ecdysozoa</taxon>
        <taxon>Arthropoda</taxon>
        <taxon>Hexapoda</taxon>
        <taxon>Collembola</taxon>
        <taxon>Entomobryomorpha</taxon>
        <taxon>Entomobryoidea</taxon>
        <taxon>Orchesellidae</taxon>
        <taxon>Orchesellinae</taxon>
        <taxon>Orchesella</taxon>
    </lineage>
</organism>
<dbReference type="PANTHER" id="PTHR47331:SF1">
    <property type="entry name" value="GAG-LIKE PROTEIN"/>
    <property type="match status" value="1"/>
</dbReference>
<evidence type="ECO:0000313" key="4">
    <source>
        <dbReference type="Proteomes" id="UP001642540"/>
    </source>
</evidence>
<dbReference type="InterPro" id="IPR036397">
    <property type="entry name" value="RNaseH_sf"/>
</dbReference>
<dbReference type="InterPro" id="IPR008042">
    <property type="entry name" value="Retrotrans_Pao"/>
</dbReference>
<dbReference type="Pfam" id="PF05380">
    <property type="entry name" value="Peptidase_A17"/>
    <property type="match status" value="1"/>
</dbReference>
<dbReference type="Pfam" id="PF03564">
    <property type="entry name" value="DUF1759"/>
    <property type="match status" value="1"/>
</dbReference>
<dbReference type="Gene3D" id="1.10.340.70">
    <property type="match status" value="1"/>
</dbReference>
<dbReference type="Pfam" id="PF17921">
    <property type="entry name" value="Integrase_H2C2"/>
    <property type="match status" value="1"/>
</dbReference>
<comment type="caution">
    <text evidence="3">The sequence shown here is derived from an EMBL/GenBank/DDBJ whole genome shotgun (WGS) entry which is preliminary data.</text>
</comment>
<feature type="domain" description="Integrase catalytic" evidence="2">
    <location>
        <begin position="1391"/>
        <end position="1579"/>
    </location>
</feature>
<gene>
    <name evidence="3" type="ORF">ODALV1_LOCUS21972</name>
</gene>
<evidence type="ECO:0000313" key="3">
    <source>
        <dbReference type="EMBL" id="CAL8127798.1"/>
    </source>
</evidence>
<dbReference type="PROSITE" id="PS50994">
    <property type="entry name" value="INTEGRASE"/>
    <property type="match status" value="1"/>
</dbReference>
<dbReference type="InterPro" id="IPR043502">
    <property type="entry name" value="DNA/RNA_pol_sf"/>
</dbReference>
<keyword evidence="4" id="KW-1185">Reference proteome</keyword>
<name>A0ABP1RGR2_9HEXA</name>
<evidence type="ECO:0000256" key="1">
    <source>
        <dbReference type="SAM" id="MobiDB-lite"/>
    </source>
</evidence>
<dbReference type="InterPro" id="IPR005312">
    <property type="entry name" value="DUF1759"/>
</dbReference>
<dbReference type="PANTHER" id="PTHR47331">
    <property type="entry name" value="PHD-TYPE DOMAIN-CONTAINING PROTEIN"/>
    <property type="match status" value="1"/>
</dbReference>